<organism evidence="2 3">
    <name type="scientific">Hyphomonas johnsonii MHS-2</name>
    <dbReference type="NCBI Taxonomy" id="1280950"/>
    <lineage>
        <taxon>Bacteria</taxon>
        <taxon>Pseudomonadati</taxon>
        <taxon>Pseudomonadota</taxon>
        <taxon>Alphaproteobacteria</taxon>
        <taxon>Hyphomonadales</taxon>
        <taxon>Hyphomonadaceae</taxon>
        <taxon>Hyphomonas</taxon>
    </lineage>
</organism>
<evidence type="ECO:0008006" key="4">
    <source>
        <dbReference type="Google" id="ProtNLM"/>
    </source>
</evidence>
<reference evidence="2 3" key="1">
    <citation type="journal article" date="2014" name="Antonie Van Leeuwenhoek">
        <title>Hyphomonas beringensis sp. nov. and Hyphomonas chukchiensis sp. nov., isolated from surface seawater of the Bering Sea and Chukchi Sea.</title>
        <authorList>
            <person name="Li C."/>
            <person name="Lai Q."/>
            <person name="Li G."/>
            <person name="Dong C."/>
            <person name="Wang J."/>
            <person name="Liao Y."/>
            <person name="Shao Z."/>
        </authorList>
    </citation>
    <scope>NUCLEOTIDE SEQUENCE [LARGE SCALE GENOMIC DNA]</scope>
    <source>
        <strain evidence="2 3">MHS-2</strain>
    </source>
</reference>
<name>A0A059FQX3_9PROT</name>
<dbReference type="NCBIfam" id="TIGR04433">
    <property type="entry name" value="UrcA_uranyl"/>
    <property type="match status" value="1"/>
</dbReference>
<evidence type="ECO:0000313" key="2">
    <source>
        <dbReference type="EMBL" id="KCZ92936.1"/>
    </source>
</evidence>
<keyword evidence="1" id="KW-0732">Signal</keyword>
<dbReference type="RefSeq" id="WP_035615918.1">
    <property type="nucleotide sequence ID" value="NZ_ARYK01000003.1"/>
</dbReference>
<evidence type="ECO:0000256" key="1">
    <source>
        <dbReference type="SAM" id="SignalP"/>
    </source>
</evidence>
<feature type="chain" id="PRO_5001577633" description="UrcA family protein" evidence="1">
    <location>
        <begin position="22"/>
        <end position="117"/>
    </location>
</feature>
<dbReference type="Proteomes" id="UP000025171">
    <property type="component" value="Unassembled WGS sequence"/>
</dbReference>
<comment type="caution">
    <text evidence="2">The sequence shown here is derived from an EMBL/GenBank/DDBJ whole genome shotgun (WGS) entry which is preliminary data.</text>
</comment>
<dbReference type="AlphaFoldDB" id="A0A059FQX3"/>
<accession>A0A059FQX3</accession>
<dbReference type="InterPro" id="IPR030972">
    <property type="entry name" value="UrcA_uranyl"/>
</dbReference>
<protein>
    <recommendedName>
        <fullName evidence="4">UrcA family protein</fullName>
    </recommendedName>
</protein>
<evidence type="ECO:0000313" key="3">
    <source>
        <dbReference type="Proteomes" id="UP000025171"/>
    </source>
</evidence>
<dbReference type="OrthoDB" id="7620162at2"/>
<dbReference type="EMBL" id="ARYK01000003">
    <property type="protein sequence ID" value="KCZ92936.1"/>
    <property type="molecule type" value="Genomic_DNA"/>
</dbReference>
<feature type="signal peptide" evidence="1">
    <location>
        <begin position="1"/>
        <end position="21"/>
    </location>
</feature>
<gene>
    <name evidence="2" type="ORF">HJO_08272</name>
</gene>
<dbReference type="PATRIC" id="fig|1280950.3.peg.1657"/>
<keyword evidence="3" id="KW-1185">Reference proteome</keyword>
<proteinExistence type="predicted"/>
<sequence length="117" mass="12231">MLKPTATILAVAIALCPVAIADQRSKPVTVSIAYDKALLETDSGARQVLALIKAKATQACTSYVPVLGGNHTDDKCVADIQTAAIAKIHDRQVREGLATADVFASKAVMILADSGQR</sequence>